<dbReference type="EMBL" id="BDGG01000013">
    <property type="protein sequence ID" value="GAV06449.1"/>
    <property type="molecule type" value="Genomic_DNA"/>
</dbReference>
<keyword evidence="2" id="KW-1185">Reference proteome</keyword>
<reference evidence="1 2" key="1">
    <citation type="journal article" date="2016" name="Nat. Commun.">
        <title>Extremotolerant tardigrade genome and improved radiotolerance of human cultured cells by tardigrade-unique protein.</title>
        <authorList>
            <person name="Hashimoto T."/>
            <person name="Horikawa D.D."/>
            <person name="Saito Y."/>
            <person name="Kuwahara H."/>
            <person name="Kozuka-Hata H."/>
            <person name="Shin-I T."/>
            <person name="Minakuchi Y."/>
            <person name="Ohishi K."/>
            <person name="Motoyama A."/>
            <person name="Aizu T."/>
            <person name="Enomoto A."/>
            <person name="Kondo K."/>
            <person name="Tanaka S."/>
            <person name="Hara Y."/>
            <person name="Koshikawa S."/>
            <person name="Sagara H."/>
            <person name="Miura T."/>
            <person name="Yokobori S."/>
            <person name="Miyagawa K."/>
            <person name="Suzuki Y."/>
            <person name="Kubo T."/>
            <person name="Oyama M."/>
            <person name="Kohara Y."/>
            <person name="Fujiyama A."/>
            <person name="Arakawa K."/>
            <person name="Katayama T."/>
            <person name="Toyoda A."/>
            <person name="Kunieda T."/>
        </authorList>
    </citation>
    <scope>NUCLEOTIDE SEQUENCE [LARGE SCALE GENOMIC DNA]</scope>
    <source>
        <strain evidence="1 2">YOKOZUNA-1</strain>
    </source>
</reference>
<dbReference type="Proteomes" id="UP000186922">
    <property type="component" value="Unassembled WGS sequence"/>
</dbReference>
<evidence type="ECO:0000313" key="2">
    <source>
        <dbReference type="Proteomes" id="UP000186922"/>
    </source>
</evidence>
<comment type="caution">
    <text evidence="1">The sequence shown here is derived from an EMBL/GenBank/DDBJ whole genome shotgun (WGS) entry which is preliminary data.</text>
</comment>
<name>A0A1D1W609_RAMVA</name>
<protein>
    <submittedName>
        <fullName evidence="1">Uncharacterized protein</fullName>
    </submittedName>
</protein>
<accession>A0A1D1W609</accession>
<sequence>MSDCYPEESRNSTTYGSTTGLTIVTEICETNACNANTVPMQSPIKKEPAPGYYKCFACLSDNEPLIREGGVIEGGSRYPNVDNPVVSQQCVKDEKWMGPSHCTTIYYSDPSGEQWSKTVCYCKGESCNEDPIAEGLRVATLMSTDTPSDRYPLPTGDYVPYNQLKYPKI</sequence>
<gene>
    <name evidence="1" type="primary">RvY_16440-1</name>
    <name evidence="1" type="synonym">RvY_16440.1</name>
    <name evidence="1" type="ORF">RvY_16440</name>
</gene>
<dbReference type="AlphaFoldDB" id="A0A1D1W609"/>
<proteinExistence type="predicted"/>
<organism evidence="1 2">
    <name type="scientific">Ramazzottius varieornatus</name>
    <name type="common">Water bear</name>
    <name type="synonym">Tardigrade</name>
    <dbReference type="NCBI Taxonomy" id="947166"/>
    <lineage>
        <taxon>Eukaryota</taxon>
        <taxon>Metazoa</taxon>
        <taxon>Ecdysozoa</taxon>
        <taxon>Tardigrada</taxon>
        <taxon>Eutardigrada</taxon>
        <taxon>Parachela</taxon>
        <taxon>Hypsibioidea</taxon>
        <taxon>Ramazzottiidae</taxon>
        <taxon>Ramazzottius</taxon>
    </lineage>
</organism>
<evidence type="ECO:0000313" key="1">
    <source>
        <dbReference type="EMBL" id="GAV06449.1"/>
    </source>
</evidence>